<dbReference type="InterPro" id="IPR036771">
    <property type="entry name" value="ATPsynth_dsu/esu_N"/>
</dbReference>
<feature type="domain" description="ATP synthase F1 complex delta/epsilon subunit N-terminal" evidence="8">
    <location>
        <begin position="4"/>
        <end position="83"/>
    </location>
</feature>
<evidence type="ECO:0000259" key="8">
    <source>
        <dbReference type="Pfam" id="PF02823"/>
    </source>
</evidence>
<dbReference type="CDD" id="cd12152">
    <property type="entry name" value="F1-ATPase_delta"/>
    <property type="match status" value="1"/>
</dbReference>
<evidence type="ECO:0000256" key="5">
    <source>
        <dbReference type="ARBA" id="ARBA00023136"/>
    </source>
</evidence>
<reference evidence="9 10" key="1">
    <citation type="journal article" date="2016" name="Nat. Commun.">
        <title>Thousands of microbial genomes shed light on interconnected biogeochemical processes in an aquifer system.</title>
        <authorList>
            <person name="Anantharaman K."/>
            <person name="Brown C.T."/>
            <person name="Hug L.A."/>
            <person name="Sharon I."/>
            <person name="Castelle C.J."/>
            <person name="Probst A.J."/>
            <person name="Thomas B.C."/>
            <person name="Singh A."/>
            <person name="Wilkins M.J."/>
            <person name="Karaoz U."/>
            <person name="Brodie E.L."/>
            <person name="Williams K.H."/>
            <person name="Hubbard S.S."/>
            <person name="Banfield J.F."/>
        </authorList>
    </citation>
    <scope>NUCLEOTIDE SEQUENCE [LARGE SCALE GENOMIC DNA]</scope>
</reference>
<comment type="subunit">
    <text evidence="7">F-type ATPases have 2 components, CF(1) - the catalytic core - and CF(0) - the membrane proton channel. CF(1) has five subunits: alpha(3), beta(3), gamma(1), delta(1), epsilon(1). CF(0) has three main subunits: a, b and c.</text>
</comment>
<evidence type="ECO:0000256" key="2">
    <source>
        <dbReference type="ARBA" id="ARBA00005712"/>
    </source>
</evidence>
<comment type="subcellular location">
    <subcellularLocation>
        <location evidence="1">Endomembrane system</location>
        <topology evidence="1">Peripheral membrane protein</topology>
    </subcellularLocation>
</comment>
<dbReference type="SUPFAM" id="SSF51344">
    <property type="entry name" value="Epsilon subunit of F1F0-ATP synthase N-terminal domain"/>
    <property type="match status" value="1"/>
</dbReference>
<name>A0A1F4U751_UNCSA</name>
<gene>
    <name evidence="9" type="ORF">A2438_00660</name>
</gene>
<dbReference type="AlphaFoldDB" id="A0A1F4U751"/>
<keyword evidence="6 7" id="KW-0139">CF(1)</keyword>
<dbReference type="NCBIfam" id="TIGR01216">
    <property type="entry name" value="ATP_synt_epsi"/>
    <property type="match status" value="1"/>
</dbReference>
<dbReference type="GO" id="GO:0045259">
    <property type="term" value="C:proton-transporting ATP synthase complex"/>
    <property type="evidence" value="ECO:0007669"/>
    <property type="project" value="UniProtKB-KW"/>
</dbReference>
<dbReference type="Proteomes" id="UP000179242">
    <property type="component" value="Unassembled WGS sequence"/>
</dbReference>
<dbReference type="GO" id="GO:0012505">
    <property type="term" value="C:endomembrane system"/>
    <property type="evidence" value="ECO:0007669"/>
    <property type="project" value="UniProtKB-SubCell"/>
</dbReference>
<evidence type="ECO:0000256" key="4">
    <source>
        <dbReference type="ARBA" id="ARBA00023065"/>
    </source>
</evidence>
<dbReference type="InterPro" id="IPR020546">
    <property type="entry name" value="ATP_synth_F1_dsu/esu_N"/>
</dbReference>
<evidence type="ECO:0000256" key="1">
    <source>
        <dbReference type="ARBA" id="ARBA00004184"/>
    </source>
</evidence>
<evidence type="ECO:0000313" key="10">
    <source>
        <dbReference type="Proteomes" id="UP000179242"/>
    </source>
</evidence>
<dbReference type="Pfam" id="PF02823">
    <property type="entry name" value="ATP-synt_DE_N"/>
    <property type="match status" value="1"/>
</dbReference>
<evidence type="ECO:0000256" key="3">
    <source>
        <dbReference type="ARBA" id="ARBA00022448"/>
    </source>
</evidence>
<protein>
    <submittedName>
        <fullName evidence="9">ATP synthase F1 subunit epsilon</fullName>
    </submittedName>
</protein>
<keyword evidence="5" id="KW-0472">Membrane</keyword>
<keyword evidence="7" id="KW-0066">ATP synthesis</keyword>
<keyword evidence="4 7" id="KW-0406">Ion transport</keyword>
<dbReference type="InterPro" id="IPR001469">
    <property type="entry name" value="ATP_synth_F1_dsu/esu"/>
</dbReference>
<dbReference type="EMBL" id="MEUJ01000002">
    <property type="protein sequence ID" value="OGC40796.1"/>
    <property type="molecule type" value="Genomic_DNA"/>
</dbReference>
<sequence>MKCFDLEVLTPEKKMYSGKAESVSAMAERGSLTVLADHAPLVSSLTLGSVKIKDDQGKTTSFSVKSGLLKVLDNQVSVLIRNA</sequence>
<comment type="caution">
    <text evidence="9">The sequence shown here is derived from an EMBL/GenBank/DDBJ whole genome shotgun (WGS) entry which is preliminary data.</text>
</comment>
<dbReference type="GO" id="GO:0046933">
    <property type="term" value="F:proton-transporting ATP synthase activity, rotational mechanism"/>
    <property type="evidence" value="ECO:0007669"/>
    <property type="project" value="InterPro"/>
</dbReference>
<accession>A0A1F4U751</accession>
<dbReference type="Gene3D" id="2.60.15.10">
    <property type="entry name" value="F0F1 ATP synthase delta/epsilon subunit, N-terminal"/>
    <property type="match status" value="1"/>
</dbReference>
<comment type="similarity">
    <text evidence="2 7">Belongs to the ATPase epsilon chain family.</text>
</comment>
<evidence type="ECO:0000313" key="9">
    <source>
        <dbReference type="EMBL" id="OGC40796.1"/>
    </source>
</evidence>
<evidence type="ECO:0000256" key="6">
    <source>
        <dbReference type="ARBA" id="ARBA00023196"/>
    </source>
</evidence>
<proteinExistence type="inferred from homology"/>
<evidence type="ECO:0000256" key="7">
    <source>
        <dbReference type="RuleBase" id="RU003656"/>
    </source>
</evidence>
<keyword evidence="3 7" id="KW-0813">Transport</keyword>
<organism evidence="9 10">
    <name type="scientific">candidate division WOR-1 bacterium RIFOXYC2_FULL_46_14</name>
    <dbReference type="NCBI Taxonomy" id="1802587"/>
    <lineage>
        <taxon>Bacteria</taxon>
        <taxon>Bacillati</taxon>
        <taxon>Saganbacteria</taxon>
    </lineage>
</organism>